<name>M5UB13_9BACT</name>
<dbReference type="Gene3D" id="1.25.40.10">
    <property type="entry name" value="Tetratricopeptide repeat domain"/>
    <property type="match status" value="1"/>
</dbReference>
<feature type="compositionally biased region" description="Low complexity" evidence="5">
    <location>
        <begin position="1"/>
        <end position="13"/>
    </location>
</feature>
<feature type="transmembrane region" description="Helical" evidence="6">
    <location>
        <begin position="179"/>
        <end position="202"/>
    </location>
</feature>
<sequence length="859" mass="90641">MTGRKAASKGSGRSSRESKAAGANDSHANVATDKPLRRERYERLAVAKSAVFGGLCAGLVWASYYPADSTAVEQGDALGLSLGLMVWAACSVWAFGFSSVVASARVGWSSSSWWLDAAPVLLAAWVTVAGWVGTGYLTSWSPSVGGDVRAATNEVWWWVADVACFVIARRLFANHARSVVAVGVVMGAGALLASHTLHQYFISFPQTIREYESDPEGMLAKIGLDAEAGSAARMIFENRMRDGGPTGTFALANSLAGPLAISLVLAMGALIGVLANRKAYDTHGDGAGSVGSLPGVMLGLLSGLLAVALFTTGSRSGVLSVVVVGGVGALVWLMRRKLFRRSESTGAEIVNEPATQSPGAGKGNFRVWSGVLAVLSIAAFGILWRFGHGILGGEWVSQAPATIQLRLQYWRSTLAMAADYPVFAARPGNFQIVYQKYRDILAHELIAEPHNFFFETLACGGWGAAGLLVVWIGVSIRATWKGVNAEAQHPEGARRVSMGSIRSSVIAAALGAFVSFVGVWYHGIVAGDLPDFDAHLIAVPIAVSVLAVWLVSVAGTGIVLTPMQCRMVASASVATGMLHLCFSGGWTVPGVSMFLLTLAAIATSPADERSTDEEDGSTSLLSSRMVVSGLLLGLALVCYWFSYRPVSRSEQAIVQANMLASTNRRPAASAMLRDALSIDPLNADAAMWLAGLDNQALLVSMGRGQTESRSRRIADESIREAVRRSGNDPTRLRAVSELMLQRYQVGGNRADIVEAAELLSRARELSPTHESITAQYAEVLRELERLGVDGADGVDSSDGADIGGESAAEMADRAEMLAESGGVITRVLRLQRILPARVIGAPAVGQPVRAPADEVLAGK</sequence>
<feature type="transmembrane region" description="Helical" evidence="6">
    <location>
        <begin position="113"/>
        <end position="135"/>
    </location>
</feature>
<dbReference type="InterPro" id="IPR007016">
    <property type="entry name" value="O-antigen_ligase-rel_domated"/>
</dbReference>
<dbReference type="PANTHER" id="PTHR37422:SF13">
    <property type="entry name" value="LIPOPOLYSACCHARIDE BIOSYNTHESIS PROTEIN PA4999-RELATED"/>
    <property type="match status" value="1"/>
</dbReference>
<keyword evidence="3 6" id="KW-1133">Transmembrane helix</keyword>
<feature type="transmembrane region" description="Helical" evidence="6">
    <location>
        <begin position="536"/>
        <end position="560"/>
    </location>
</feature>
<feature type="region of interest" description="Disordered" evidence="5">
    <location>
        <begin position="1"/>
        <end position="29"/>
    </location>
</feature>
<accession>M5UB13</accession>
<feature type="transmembrane region" description="Helical" evidence="6">
    <location>
        <begin position="452"/>
        <end position="474"/>
    </location>
</feature>
<dbReference type="Proteomes" id="UP000011885">
    <property type="component" value="Unassembled WGS sequence"/>
</dbReference>
<dbReference type="GO" id="GO:0016020">
    <property type="term" value="C:membrane"/>
    <property type="evidence" value="ECO:0007669"/>
    <property type="project" value="UniProtKB-SubCell"/>
</dbReference>
<dbReference type="InterPro" id="IPR051533">
    <property type="entry name" value="WaaL-like"/>
</dbReference>
<evidence type="ECO:0000259" key="7">
    <source>
        <dbReference type="Pfam" id="PF04932"/>
    </source>
</evidence>
<comment type="subcellular location">
    <subcellularLocation>
        <location evidence="1">Membrane</location>
        <topology evidence="1">Multi-pass membrane protein</topology>
    </subcellularLocation>
</comment>
<feature type="transmembrane region" description="Helical" evidence="6">
    <location>
        <begin position="504"/>
        <end position="524"/>
    </location>
</feature>
<reference evidence="8 9" key="1">
    <citation type="journal article" date="2013" name="Mar. Genomics">
        <title>Expression of sulfatases in Rhodopirellula baltica and the diversity of sulfatases in the genus Rhodopirellula.</title>
        <authorList>
            <person name="Wegner C.E."/>
            <person name="Richter-Heitmann T."/>
            <person name="Klindworth A."/>
            <person name="Klockow C."/>
            <person name="Richter M."/>
            <person name="Achstetter T."/>
            <person name="Glockner F.O."/>
            <person name="Harder J."/>
        </authorList>
    </citation>
    <scope>NUCLEOTIDE SEQUENCE [LARGE SCALE GENOMIC DNA]</scope>
    <source>
        <strain evidence="8 9">SM41</strain>
    </source>
</reference>
<dbReference type="PANTHER" id="PTHR37422">
    <property type="entry name" value="TEICHURONIC ACID BIOSYNTHESIS PROTEIN TUAE"/>
    <property type="match status" value="1"/>
</dbReference>
<feature type="transmembrane region" description="Helical" evidence="6">
    <location>
        <begin position="255"/>
        <end position="275"/>
    </location>
</feature>
<feature type="transmembrane region" description="Helical" evidence="6">
    <location>
        <begin position="155"/>
        <end position="172"/>
    </location>
</feature>
<comment type="caution">
    <text evidence="8">The sequence shown here is derived from an EMBL/GenBank/DDBJ whole genome shotgun (WGS) entry which is preliminary data.</text>
</comment>
<proteinExistence type="predicted"/>
<protein>
    <submittedName>
        <fullName evidence="8">Hemocyanin type 1</fullName>
    </submittedName>
</protein>
<evidence type="ECO:0000313" key="8">
    <source>
        <dbReference type="EMBL" id="EMI55036.1"/>
    </source>
</evidence>
<evidence type="ECO:0000256" key="5">
    <source>
        <dbReference type="SAM" id="MobiDB-lite"/>
    </source>
</evidence>
<evidence type="ECO:0000256" key="2">
    <source>
        <dbReference type="ARBA" id="ARBA00022692"/>
    </source>
</evidence>
<dbReference type="PATRIC" id="fig|1263870.3.peg.3769"/>
<dbReference type="RefSeq" id="WP_008680862.1">
    <property type="nucleotide sequence ID" value="NZ_ANOH01000235.1"/>
</dbReference>
<evidence type="ECO:0000313" key="9">
    <source>
        <dbReference type="Proteomes" id="UP000011885"/>
    </source>
</evidence>
<keyword evidence="2 6" id="KW-0812">Transmembrane</keyword>
<keyword evidence="4 6" id="KW-0472">Membrane</keyword>
<evidence type="ECO:0000256" key="3">
    <source>
        <dbReference type="ARBA" id="ARBA00022989"/>
    </source>
</evidence>
<evidence type="ECO:0000256" key="6">
    <source>
        <dbReference type="SAM" id="Phobius"/>
    </source>
</evidence>
<gene>
    <name evidence="8" type="ORF">RSSM_03547</name>
</gene>
<dbReference type="AlphaFoldDB" id="M5UB13"/>
<organism evidence="8 9">
    <name type="scientific">Rhodopirellula sallentina SM41</name>
    <dbReference type="NCBI Taxonomy" id="1263870"/>
    <lineage>
        <taxon>Bacteria</taxon>
        <taxon>Pseudomonadati</taxon>
        <taxon>Planctomycetota</taxon>
        <taxon>Planctomycetia</taxon>
        <taxon>Pirellulales</taxon>
        <taxon>Pirellulaceae</taxon>
        <taxon>Rhodopirellula</taxon>
    </lineage>
</organism>
<evidence type="ECO:0000256" key="1">
    <source>
        <dbReference type="ARBA" id="ARBA00004141"/>
    </source>
</evidence>
<feature type="transmembrane region" description="Helical" evidence="6">
    <location>
        <begin position="77"/>
        <end position="101"/>
    </location>
</feature>
<dbReference type="Pfam" id="PF04932">
    <property type="entry name" value="Wzy_C"/>
    <property type="match status" value="1"/>
</dbReference>
<feature type="transmembrane region" description="Helical" evidence="6">
    <location>
        <begin position="287"/>
        <end position="310"/>
    </location>
</feature>
<feature type="transmembrane region" description="Helical" evidence="6">
    <location>
        <begin position="367"/>
        <end position="387"/>
    </location>
</feature>
<feature type="domain" description="O-antigen ligase-related" evidence="7">
    <location>
        <begin position="302"/>
        <end position="464"/>
    </location>
</feature>
<dbReference type="InterPro" id="IPR011990">
    <property type="entry name" value="TPR-like_helical_dom_sf"/>
</dbReference>
<feature type="transmembrane region" description="Helical" evidence="6">
    <location>
        <begin position="44"/>
        <end position="65"/>
    </location>
</feature>
<feature type="transmembrane region" description="Helical" evidence="6">
    <location>
        <begin position="580"/>
        <end position="601"/>
    </location>
</feature>
<evidence type="ECO:0000256" key="4">
    <source>
        <dbReference type="ARBA" id="ARBA00023136"/>
    </source>
</evidence>
<dbReference type="EMBL" id="ANOH01000235">
    <property type="protein sequence ID" value="EMI55036.1"/>
    <property type="molecule type" value="Genomic_DNA"/>
</dbReference>
<feature type="transmembrane region" description="Helical" evidence="6">
    <location>
        <begin position="621"/>
        <end position="641"/>
    </location>
</feature>
<keyword evidence="9" id="KW-1185">Reference proteome</keyword>
<feature type="transmembrane region" description="Helical" evidence="6">
    <location>
        <begin position="316"/>
        <end position="334"/>
    </location>
</feature>